<evidence type="ECO:0000256" key="4">
    <source>
        <dbReference type="ARBA" id="ARBA00022692"/>
    </source>
</evidence>
<dbReference type="Proteomes" id="UP000190092">
    <property type="component" value="Unassembled WGS sequence"/>
</dbReference>
<protein>
    <submittedName>
        <fullName evidence="8">Uncharacterized membrane protein YeaQ/YmgE, transglycosylase-associated protein family</fullName>
    </submittedName>
</protein>
<dbReference type="GO" id="GO:0005886">
    <property type="term" value="C:plasma membrane"/>
    <property type="evidence" value="ECO:0007669"/>
    <property type="project" value="UniProtKB-SubCell"/>
</dbReference>
<dbReference type="AlphaFoldDB" id="A0A1T4QPH9"/>
<dbReference type="PANTHER" id="PTHR33884">
    <property type="entry name" value="UPF0410 PROTEIN YMGE"/>
    <property type="match status" value="1"/>
</dbReference>
<dbReference type="STRING" id="225324.SAMN02745126_03347"/>
<organism evidence="8 9">
    <name type="scientific">Enhydrobacter aerosaccus</name>
    <dbReference type="NCBI Taxonomy" id="225324"/>
    <lineage>
        <taxon>Bacteria</taxon>
        <taxon>Pseudomonadati</taxon>
        <taxon>Pseudomonadota</taxon>
        <taxon>Alphaproteobacteria</taxon>
        <taxon>Hyphomicrobiales</taxon>
        <taxon>Enhydrobacter</taxon>
    </lineage>
</organism>
<gene>
    <name evidence="8" type="ORF">SAMN02745126_03347</name>
</gene>
<proteinExistence type="inferred from homology"/>
<dbReference type="PANTHER" id="PTHR33884:SF7">
    <property type="entry name" value="BSL8023 PROTEIN"/>
    <property type="match status" value="1"/>
</dbReference>
<feature type="transmembrane region" description="Helical" evidence="7">
    <location>
        <begin position="59"/>
        <end position="78"/>
    </location>
</feature>
<dbReference type="InterPro" id="IPR007341">
    <property type="entry name" value="Transgly_assoc"/>
</dbReference>
<keyword evidence="3" id="KW-1003">Cell membrane</keyword>
<sequence>MTFLGILLIGLLIGLIARLLTPGPTPQGILVTIVIGIAGSVLATYGGQALGFYHAGETAGFIGSVFGAIVLIVLARLFSGR</sequence>
<accession>A0A1T4QPH9</accession>
<keyword evidence="5 7" id="KW-1133">Transmembrane helix</keyword>
<evidence type="ECO:0000313" key="9">
    <source>
        <dbReference type="Proteomes" id="UP000190092"/>
    </source>
</evidence>
<evidence type="ECO:0000256" key="6">
    <source>
        <dbReference type="ARBA" id="ARBA00023136"/>
    </source>
</evidence>
<dbReference type="RefSeq" id="WP_085935028.1">
    <property type="nucleotide sequence ID" value="NZ_FUWJ01000003.1"/>
</dbReference>
<dbReference type="OrthoDB" id="9811343at2"/>
<evidence type="ECO:0000256" key="2">
    <source>
        <dbReference type="ARBA" id="ARBA00011006"/>
    </source>
</evidence>
<dbReference type="EMBL" id="FUWJ01000003">
    <property type="protein sequence ID" value="SKA05371.1"/>
    <property type="molecule type" value="Genomic_DNA"/>
</dbReference>
<keyword evidence="6 7" id="KW-0472">Membrane</keyword>
<dbReference type="Pfam" id="PF04226">
    <property type="entry name" value="Transgly_assoc"/>
    <property type="match status" value="1"/>
</dbReference>
<keyword evidence="9" id="KW-1185">Reference proteome</keyword>
<comment type="similarity">
    <text evidence="2">Belongs to the UPF0410 family.</text>
</comment>
<reference evidence="9" key="1">
    <citation type="submission" date="2017-02" db="EMBL/GenBank/DDBJ databases">
        <authorList>
            <person name="Varghese N."/>
            <person name="Submissions S."/>
        </authorList>
    </citation>
    <scope>NUCLEOTIDE SEQUENCE [LARGE SCALE GENOMIC DNA]</scope>
    <source>
        <strain evidence="9">ATCC 27094</strain>
    </source>
</reference>
<feature type="transmembrane region" description="Helical" evidence="7">
    <location>
        <begin position="29"/>
        <end position="47"/>
    </location>
</feature>
<evidence type="ECO:0000256" key="5">
    <source>
        <dbReference type="ARBA" id="ARBA00022989"/>
    </source>
</evidence>
<name>A0A1T4QPH9_9HYPH</name>
<comment type="subcellular location">
    <subcellularLocation>
        <location evidence="1">Cell membrane</location>
        <topology evidence="1">Multi-pass membrane protein</topology>
    </subcellularLocation>
</comment>
<keyword evidence="4 7" id="KW-0812">Transmembrane</keyword>
<evidence type="ECO:0000256" key="7">
    <source>
        <dbReference type="SAM" id="Phobius"/>
    </source>
</evidence>
<evidence type="ECO:0000256" key="1">
    <source>
        <dbReference type="ARBA" id="ARBA00004651"/>
    </source>
</evidence>
<evidence type="ECO:0000256" key="3">
    <source>
        <dbReference type="ARBA" id="ARBA00022475"/>
    </source>
</evidence>
<evidence type="ECO:0000313" key="8">
    <source>
        <dbReference type="EMBL" id="SKA05371.1"/>
    </source>
</evidence>